<feature type="domain" description="Intradiol ring-cleavage dioxygenases" evidence="3">
    <location>
        <begin position="125"/>
        <end position="233"/>
    </location>
</feature>
<keyword evidence="4" id="KW-0223">Dioxygenase</keyword>
<dbReference type="InterPro" id="IPR015889">
    <property type="entry name" value="Intradiol_dOase_core"/>
</dbReference>
<keyword evidence="5" id="KW-1185">Reference proteome</keyword>
<dbReference type="GO" id="GO:0008199">
    <property type="term" value="F:ferric iron binding"/>
    <property type="evidence" value="ECO:0007669"/>
    <property type="project" value="InterPro"/>
</dbReference>
<reference evidence="4" key="2">
    <citation type="submission" date="2023-05" db="EMBL/GenBank/DDBJ databases">
        <authorList>
            <consortium name="Lawrence Berkeley National Laboratory"/>
            <person name="Steindorff A."/>
            <person name="Hensen N."/>
            <person name="Bonometti L."/>
            <person name="Westerberg I."/>
            <person name="Brannstrom I.O."/>
            <person name="Guillou S."/>
            <person name="Cros-Aarteil S."/>
            <person name="Calhoun S."/>
            <person name="Haridas S."/>
            <person name="Kuo A."/>
            <person name="Mondo S."/>
            <person name="Pangilinan J."/>
            <person name="Riley R."/>
            <person name="Labutti K."/>
            <person name="Andreopoulos B."/>
            <person name="Lipzen A."/>
            <person name="Chen C."/>
            <person name="Yanf M."/>
            <person name="Daum C."/>
            <person name="Ng V."/>
            <person name="Clum A."/>
            <person name="Ohm R."/>
            <person name="Martin F."/>
            <person name="Silar P."/>
            <person name="Natvig D."/>
            <person name="Lalanne C."/>
            <person name="Gautier V."/>
            <person name="Ament-Velasquez S.L."/>
            <person name="Kruys A."/>
            <person name="Hutchinson M.I."/>
            <person name="Powell A.J."/>
            <person name="Barry K."/>
            <person name="Miller A.N."/>
            <person name="Grigoriev I.V."/>
            <person name="Debuchy R."/>
            <person name="Gladieux P."/>
            <person name="Thoren M.H."/>
            <person name="Johannesson H."/>
        </authorList>
    </citation>
    <scope>NUCLEOTIDE SEQUENCE</scope>
    <source>
        <strain evidence="4">CBS 508.74</strain>
    </source>
</reference>
<feature type="signal peptide" evidence="2">
    <location>
        <begin position="1"/>
        <end position="19"/>
    </location>
</feature>
<dbReference type="RefSeq" id="XP_064670918.1">
    <property type="nucleotide sequence ID" value="XM_064816730.1"/>
</dbReference>
<dbReference type="AlphaFoldDB" id="A0AAN6YTT9"/>
<evidence type="ECO:0000259" key="3">
    <source>
        <dbReference type="Pfam" id="PF00775"/>
    </source>
</evidence>
<dbReference type="InterPro" id="IPR000627">
    <property type="entry name" value="Intradiol_dOase_C"/>
</dbReference>
<dbReference type="GO" id="GO:0016702">
    <property type="term" value="F:oxidoreductase activity, acting on single donors with incorporation of molecular oxygen, incorporation of two atoms of oxygen"/>
    <property type="evidence" value="ECO:0007669"/>
    <property type="project" value="InterPro"/>
</dbReference>
<feature type="region of interest" description="Disordered" evidence="1">
    <location>
        <begin position="368"/>
        <end position="393"/>
    </location>
</feature>
<dbReference type="Pfam" id="PF00775">
    <property type="entry name" value="Dioxygenase_C"/>
    <property type="match status" value="1"/>
</dbReference>
<dbReference type="Gene3D" id="2.60.130.10">
    <property type="entry name" value="Aromatic compound dioxygenase"/>
    <property type="match status" value="1"/>
</dbReference>
<accession>A0AAN6YTT9</accession>
<gene>
    <name evidence="4" type="ORF">N656DRAFT_788886</name>
</gene>
<evidence type="ECO:0000313" key="5">
    <source>
        <dbReference type="Proteomes" id="UP001302812"/>
    </source>
</evidence>
<evidence type="ECO:0000313" key="4">
    <source>
        <dbReference type="EMBL" id="KAK4113348.1"/>
    </source>
</evidence>
<dbReference type="SUPFAM" id="SSF49482">
    <property type="entry name" value="Aromatic compound dioxygenase"/>
    <property type="match status" value="1"/>
</dbReference>
<sequence>MALKAFLSSLLLAAPLALAHPGHKEEVYAHAALPLERKSLAHCEAEFNHPEFIKKTVEIHARELQRLRRQLGIEVPEKRDISPRDYISVSRIDHKSNKTVSKNMDLSTLFSDAGACMLMPAVDQGPLYVQGEEIRKDITGGEKGIKLTLVIQVVDYRTCQTVPNAYVDIWSSNATGIYVGVQGYPGMGDPNDSSILKGTTLRGVQPTDSHGIASFDSLFPGHYQGRATHIHAIVYLGATKQANNTITGGRAAHIGQLYFDQGLITAADKIAPYSSNRMPITQNTADFLFMQGANGDDPIVRYALVGKTLDEGLFAWIRFGINQQANKPVSPAAYWTANGGVMNPNGPVAKMNGGGGFPGGGWGGFPGWGGGRKRRAAAAAEREEEVRGEEEAE</sequence>
<reference evidence="4" key="1">
    <citation type="journal article" date="2023" name="Mol. Phylogenet. Evol.">
        <title>Genome-scale phylogeny and comparative genomics of the fungal order Sordariales.</title>
        <authorList>
            <person name="Hensen N."/>
            <person name="Bonometti L."/>
            <person name="Westerberg I."/>
            <person name="Brannstrom I.O."/>
            <person name="Guillou S."/>
            <person name="Cros-Aarteil S."/>
            <person name="Calhoun S."/>
            <person name="Haridas S."/>
            <person name="Kuo A."/>
            <person name="Mondo S."/>
            <person name="Pangilinan J."/>
            <person name="Riley R."/>
            <person name="LaButti K."/>
            <person name="Andreopoulos B."/>
            <person name="Lipzen A."/>
            <person name="Chen C."/>
            <person name="Yan M."/>
            <person name="Daum C."/>
            <person name="Ng V."/>
            <person name="Clum A."/>
            <person name="Steindorff A."/>
            <person name="Ohm R.A."/>
            <person name="Martin F."/>
            <person name="Silar P."/>
            <person name="Natvig D.O."/>
            <person name="Lalanne C."/>
            <person name="Gautier V."/>
            <person name="Ament-Velasquez S.L."/>
            <person name="Kruys A."/>
            <person name="Hutchinson M.I."/>
            <person name="Powell A.J."/>
            <person name="Barry K."/>
            <person name="Miller A.N."/>
            <person name="Grigoriev I.V."/>
            <person name="Debuchy R."/>
            <person name="Gladieux P."/>
            <person name="Hiltunen Thoren M."/>
            <person name="Johannesson H."/>
        </authorList>
    </citation>
    <scope>NUCLEOTIDE SEQUENCE</scope>
    <source>
        <strain evidence="4">CBS 508.74</strain>
    </source>
</reference>
<proteinExistence type="predicted"/>
<dbReference type="CDD" id="cd03457">
    <property type="entry name" value="intradiol_dioxygenase_like"/>
    <property type="match status" value="1"/>
</dbReference>
<evidence type="ECO:0000256" key="2">
    <source>
        <dbReference type="SAM" id="SignalP"/>
    </source>
</evidence>
<comment type="caution">
    <text evidence="4">The sequence shown here is derived from an EMBL/GenBank/DDBJ whole genome shotgun (WGS) entry which is preliminary data.</text>
</comment>
<protein>
    <submittedName>
        <fullName evidence="4">Aromatic compound dioxygenase</fullName>
    </submittedName>
</protein>
<feature type="chain" id="PRO_5042826877" evidence="2">
    <location>
        <begin position="20"/>
        <end position="393"/>
    </location>
</feature>
<name>A0AAN6YTT9_9PEZI</name>
<evidence type="ECO:0000256" key="1">
    <source>
        <dbReference type="SAM" id="MobiDB-lite"/>
    </source>
</evidence>
<organism evidence="4 5">
    <name type="scientific">Canariomyces notabilis</name>
    <dbReference type="NCBI Taxonomy" id="2074819"/>
    <lineage>
        <taxon>Eukaryota</taxon>
        <taxon>Fungi</taxon>
        <taxon>Dikarya</taxon>
        <taxon>Ascomycota</taxon>
        <taxon>Pezizomycotina</taxon>
        <taxon>Sordariomycetes</taxon>
        <taxon>Sordariomycetidae</taxon>
        <taxon>Sordariales</taxon>
        <taxon>Chaetomiaceae</taxon>
        <taxon>Canariomyces</taxon>
    </lineage>
</organism>
<dbReference type="Proteomes" id="UP001302812">
    <property type="component" value="Unassembled WGS sequence"/>
</dbReference>
<keyword evidence="4" id="KW-0560">Oxidoreductase</keyword>
<dbReference type="PANTHER" id="PTHR34315">
    <property type="match status" value="1"/>
</dbReference>
<dbReference type="PANTHER" id="PTHR34315:SF1">
    <property type="entry name" value="INTRADIOL RING-CLEAVAGE DIOXYGENASES DOMAIN-CONTAINING PROTEIN-RELATED"/>
    <property type="match status" value="1"/>
</dbReference>
<keyword evidence="2" id="KW-0732">Signal</keyword>
<dbReference type="GeneID" id="89940855"/>
<dbReference type="EMBL" id="MU853339">
    <property type="protein sequence ID" value="KAK4113348.1"/>
    <property type="molecule type" value="Genomic_DNA"/>
</dbReference>